<dbReference type="Pfam" id="PF06580">
    <property type="entry name" value="His_kinase"/>
    <property type="match status" value="1"/>
</dbReference>
<comment type="caution">
    <text evidence="3">The sequence shown here is derived from an EMBL/GenBank/DDBJ whole genome shotgun (WGS) entry which is preliminary data.</text>
</comment>
<dbReference type="EMBL" id="JAKLTR010000006">
    <property type="protein sequence ID" value="MCG2614781.1"/>
    <property type="molecule type" value="Genomic_DNA"/>
</dbReference>
<feature type="transmembrane region" description="Helical" evidence="1">
    <location>
        <begin position="150"/>
        <end position="172"/>
    </location>
</feature>
<keyword evidence="3" id="KW-0808">Transferase</keyword>
<sequence>MNTPTIWEYALLVGSCILLALIGFYLLANFRKIFRQTIRIEWLRRNIVVWIVAACIILAATPMNGELVYAVKKHGWRYALMGELIVITTNTLIVFNLAWFVAEHRLFRRLSFARRQTLVLFTLILAFVGVNLLVRYLFTDEPYEYAGFSVVMSVYFACGTGFVYIMVSYLNLERQRKFDEKELELSRLRELKTKAELDALHSKVNPHFLYNALNSIADLSITDGKKARKMTVALADLFRYSINYSNNNYSSIREEVEMAEVYLQIEKIRFEDQLSYHINVDDAVMHYLVPRFVLQPLMENAVKHGLKATGKMTEIRLDIKLEQGILVIRINDNGPLFTSELSPGYGVRSVYDKLDLLFPGGYEIHFGNQPRKEVVIYIKKLMKNEPAI</sequence>
<dbReference type="InterPro" id="IPR050640">
    <property type="entry name" value="Bact_2-comp_sensor_kinase"/>
</dbReference>
<evidence type="ECO:0000259" key="2">
    <source>
        <dbReference type="Pfam" id="PF06580"/>
    </source>
</evidence>
<dbReference type="SUPFAM" id="SSF55874">
    <property type="entry name" value="ATPase domain of HSP90 chaperone/DNA topoisomerase II/histidine kinase"/>
    <property type="match status" value="1"/>
</dbReference>
<feature type="domain" description="Signal transduction histidine kinase internal region" evidence="2">
    <location>
        <begin position="195"/>
        <end position="274"/>
    </location>
</feature>
<dbReference type="PANTHER" id="PTHR34220">
    <property type="entry name" value="SENSOR HISTIDINE KINASE YPDA"/>
    <property type="match status" value="1"/>
</dbReference>
<keyword evidence="4" id="KW-1185">Reference proteome</keyword>
<dbReference type="Gene3D" id="3.30.565.10">
    <property type="entry name" value="Histidine kinase-like ATPase, C-terminal domain"/>
    <property type="match status" value="1"/>
</dbReference>
<protein>
    <submittedName>
        <fullName evidence="3">Histidine kinase</fullName>
    </submittedName>
</protein>
<keyword evidence="1" id="KW-0472">Membrane</keyword>
<dbReference type="Proteomes" id="UP001165367">
    <property type="component" value="Unassembled WGS sequence"/>
</dbReference>
<feature type="transmembrane region" description="Helical" evidence="1">
    <location>
        <begin position="47"/>
        <end position="64"/>
    </location>
</feature>
<dbReference type="PANTHER" id="PTHR34220:SF7">
    <property type="entry name" value="SENSOR HISTIDINE KINASE YPDA"/>
    <property type="match status" value="1"/>
</dbReference>
<gene>
    <name evidence="3" type="ORF">LZZ85_10835</name>
</gene>
<organism evidence="3 4">
    <name type="scientific">Terrimonas ginsenosidimutans</name>
    <dbReference type="NCBI Taxonomy" id="2908004"/>
    <lineage>
        <taxon>Bacteria</taxon>
        <taxon>Pseudomonadati</taxon>
        <taxon>Bacteroidota</taxon>
        <taxon>Chitinophagia</taxon>
        <taxon>Chitinophagales</taxon>
        <taxon>Chitinophagaceae</taxon>
        <taxon>Terrimonas</taxon>
    </lineage>
</organism>
<proteinExistence type="predicted"/>
<dbReference type="InterPro" id="IPR036890">
    <property type="entry name" value="HATPase_C_sf"/>
</dbReference>
<keyword evidence="1" id="KW-0812">Transmembrane</keyword>
<feature type="transmembrane region" description="Helical" evidence="1">
    <location>
        <begin position="84"/>
        <end position="102"/>
    </location>
</feature>
<dbReference type="GO" id="GO:0016301">
    <property type="term" value="F:kinase activity"/>
    <property type="evidence" value="ECO:0007669"/>
    <property type="project" value="UniProtKB-KW"/>
</dbReference>
<dbReference type="InterPro" id="IPR010559">
    <property type="entry name" value="Sig_transdc_His_kin_internal"/>
</dbReference>
<evidence type="ECO:0000256" key="1">
    <source>
        <dbReference type="SAM" id="Phobius"/>
    </source>
</evidence>
<name>A0ABS9KR28_9BACT</name>
<keyword evidence="3" id="KW-0418">Kinase</keyword>
<reference evidence="3" key="1">
    <citation type="submission" date="2022-01" db="EMBL/GenBank/DDBJ databases">
        <authorList>
            <person name="Jo J.-H."/>
            <person name="Im W.-T."/>
        </authorList>
    </citation>
    <scope>NUCLEOTIDE SEQUENCE</scope>
    <source>
        <strain evidence="3">NA20</strain>
    </source>
</reference>
<accession>A0ABS9KR28</accession>
<keyword evidence="1" id="KW-1133">Transmembrane helix</keyword>
<feature type="transmembrane region" description="Helical" evidence="1">
    <location>
        <begin position="6"/>
        <end position="27"/>
    </location>
</feature>
<feature type="transmembrane region" description="Helical" evidence="1">
    <location>
        <begin position="118"/>
        <end position="138"/>
    </location>
</feature>
<evidence type="ECO:0000313" key="3">
    <source>
        <dbReference type="EMBL" id="MCG2614781.1"/>
    </source>
</evidence>
<evidence type="ECO:0000313" key="4">
    <source>
        <dbReference type="Proteomes" id="UP001165367"/>
    </source>
</evidence>
<dbReference type="RefSeq" id="WP_237871527.1">
    <property type="nucleotide sequence ID" value="NZ_JAKLTR010000006.1"/>
</dbReference>